<proteinExistence type="predicted"/>
<feature type="transmembrane region" description="Helical" evidence="1">
    <location>
        <begin position="12"/>
        <end position="34"/>
    </location>
</feature>
<organism evidence="2 3">
    <name type="scientific">Flavobacterium oncorhynchi</name>
    <dbReference type="NCBI Taxonomy" id="728056"/>
    <lineage>
        <taxon>Bacteria</taxon>
        <taxon>Pseudomonadati</taxon>
        <taxon>Bacteroidota</taxon>
        <taxon>Flavobacteriia</taxon>
        <taxon>Flavobacteriales</taxon>
        <taxon>Flavobacteriaceae</taxon>
        <taxon>Flavobacterium</taxon>
    </lineage>
</organism>
<sequence length="249" mass="28767">MENIYNFFNGNPWLNIIFFVLAIISIILAIIFYYKAVKSKKPIYDIETNRLVNNDLSGLKKIEIKYNNSIISNLSVTKIALWNSGKDSIRRNDIASSDPILICTKNDIILYDFEIVHRKQVNNIVAEKISENSISISFEFLDFHEGIVLNVYHNGKSNNSIEIKGTLIGSEKISKAITKDYLSNKFEFLSNPINFLINHQNKFYQFIGWFVGIPVGIVVLFPIFFITSPIDFVLEKFVYKIPKVFKFTR</sequence>
<evidence type="ECO:0000313" key="2">
    <source>
        <dbReference type="EMBL" id="OXB00174.1"/>
    </source>
</evidence>
<keyword evidence="1" id="KW-0812">Transmembrane</keyword>
<evidence type="ECO:0000313" key="3">
    <source>
        <dbReference type="Proteomes" id="UP000198336"/>
    </source>
</evidence>
<keyword evidence="3" id="KW-1185">Reference proteome</keyword>
<dbReference type="Proteomes" id="UP000198336">
    <property type="component" value="Unassembled WGS sequence"/>
</dbReference>
<reference evidence="2 3" key="1">
    <citation type="submission" date="2016-11" db="EMBL/GenBank/DDBJ databases">
        <title>Whole genomes of Flavobacteriaceae.</title>
        <authorList>
            <person name="Stine C."/>
            <person name="Li C."/>
            <person name="Tadesse D."/>
        </authorList>
    </citation>
    <scope>NUCLEOTIDE SEQUENCE [LARGE SCALE GENOMIC DNA]</scope>
    <source>
        <strain evidence="2 3">CCUG 59446</strain>
    </source>
</reference>
<evidence type="ECO:0000256" key="1">
    <source>
        <dbReference type="SAM" id="Phobius"/>
    </source>
</evidence>
<gene>
    <name evidence="2" type="ORF">B0A75_09530</name>
</gene>
<name>A0A226I0U2_9FLAO</name>
<protein>
    <submittedName>
        <fullName evidence="2">Uncharacterized protein</fullName>
    </submittedName>
</protein>
<keyword evidence="1" id="KW-1133">Transmembrane helix</keyword>
<dbReference type="RefSeq" id="WP_089054056.1">
    <property type="nucleotide sequence ID" value="NZ_MUHA01000011.1"/>
</dbReference>
<comment type="caution">
    <text evidence="2">The sequence shown here is derived from an EMBL/GenBank/DDBJ whole genome shotgun (WGS) entry which is preliminary data.</text>
</comment>
<accession>A0A226I0U2</accession>
<dbReference type="AlphaFoldDB" id="A0A226I0U2"/>
<feature type="transmembrane region" description="Helical" evidence="1">
    <location>
        <begin position="206"/>
        <end position="226"/>
    </location>
</feature>
<keyword evidence="1" id="KW-0472">Membrane</keyword>
<dbReference type="EMBL" id="MUHA01000011">
    <property type="protein sequence ID" value="OXB00174.1"/>
    <property type="molecule type" value="Genomic_DNA"/>
</dbReference>